<dbReference type="PROSITE" id="PS00409">
    <property type="entry name" value="PROKAR_NTER_METHYL"/>
    <property type="match status" value="1"/>
</dbReference>
<dbReference type="SUPFAM" id="SSF54523">
    <property type="entry name" value="Pili subunits"/>
    <property type="match status" value="1"/>
</dbReference>
<dbReference type="Gene3D" id="3.30.700.10">
    <property type="entry name" value="Glycoprotein, Type 4 Pilin"/>
    <property type="match status" value="1"/>
</dbReference>
<name>A0ABP7PVA4_9GAMM</name>
<evidence type="ECO:0008006" key="4">
    <source>
        <dbReference type="Google" id="ProtNLM"/>
    </source>
</evidence>
<accession>A0ABP7PVA4</accession>
<keyword evidence="1" id="KW-0812">Transmembrane</keyword>
<reference evidence="3" key="1">
    <citation type="journal article" date="2019" name="Int. J. Syst. Evol. Microbiol.">
        <title>The Global Catalogue of Microorganisms (GCM) 10K type strain sequencing project: providing services to taxonomists for standard genome sequencing and annotation.</title>
        <authorList>
            <consortium name="The Broad Institute Genomics Platform"/>
            <consortium name="The Broad Institute Genome Sequencing Center for Infectious Disease"/>
            <person name="Wu L."/>
            <person name="Ma J."/>
        </authorList>
    </citation>
    <scope>NUCLEOTIDE SEQUENCE [LARGE SCALE GENOMIC DNA]</scope>
    <source>
        <strain evidence="3">JCM 17555</strain>
    </source>
</reference>
<dbReference type="RefSeq" id="WP_344808110.1">
    <property type="nucleotide sequence ID" value="NZ_BAABBO010000014.1"/>
</dbReference>
<dbReference type="EMBL" id="BAABBO010000014">
    <property type="protein sequence ID" value="GAA3971856.1"/>
    <property type="molecule type" value="Genomic_DNA"/>
</dbReference>
<gene>
    <name evidence="2" type="ORF">GCM10022278_31530</name>
</gene>
<dbReference type="InterPro" id="IPR012902">
    <property type="entry name" value="N_methyl_site"/>
</dbReference>
<organism evidence="2 3">
    <name type="scientific">Allohahella marinimesophila</name>
    <dbReference type="NCBI Taxonomy" id="1054972"/>
    <lineage>
        <taxon>Bacteria</taxon>
        <taxon>Pseudomonadati</taxon>
        <taxon>Pseudomonadota</taxon>
        <taxon>Gammaproteobacteria</taxon>
        <taxon>Oceanospirillales</taxon>
        <taxon>Hahellaceae</taxon>
        <taxon>Allohahella</taxon>
    </lineage>
</organism>
<feature type="transmembrane region" description="Helical" evidence="1">
    <location>
        <begin position="7"/>
        <end position="28"/>
    </location>
</feature>
<dbReference type="Proteomes" id="UP001501337">
    <property type="component" value="Unassembled WGS sequence"/>
</dbReference>
<keyword evidence="3" id="KW-1185">Reference proteome</keyword>
<keyword evidence="1" id="KW-1133">Transmembrane helix</keyword>
<evidence type="ECO:0000313" key="3">
    <source>
        <dbReference type="Proteomes" id="UP001501337"/>
    </source>
</evidence>
<comment type="caution">
    <text evidence="2">The sequence shown here is derived from an EMBL/GenBank/DDBJ whole genome shotgun (WGS) entry which is preliminary data.</text>
</comment>
<evidence type="ECO:0000256" key="1">
    <source>
        <dbReference type="SAM" id="Phobius"/>
    </source>
</evidence>
<keyword evidence="1" id="KW-0472">Membrane</keyword>
<proteinExistence type="predicted"/>
<sequence length="169" mass="17592">MKQAKSGFTLVELAMLIVIVGILSAIVFPRFAGLNGEARSILLSGVESALKSAAAMSYAAYLKEGKQAEHVMLQKAQVRLEFGYPAASDAGILAAAKLPAADFNISSETVLLTEQSDADAAPAEAGPVSVQVVTIRALNAVDPSACHVTYQAAMEPNSRPLISRSTNGC</sequence>
<dbReference type="InterPro" id="IPR045584">
    <property type="entry name" value="Pilin-like"/>
</dbReference>
<evidence type="ECO:0000313" key="2">
    <source>
        <dbReference type="EMBL" id="GAA3971856.1"/>
    </source>
</evidence>
<protein>
    <recommendedName>
        <fullName evidence="4">MSHA pilin protein MshA</fullName>
    </recommendedName>
</protein>